<keyword evidence="3" id="KW-1185">Reference proteome</keyword>
<dbReference type="GO" id="GO:0005615">
    <property type="term" value="C:extracellular space"/>
    <property type="evidence" value="ECO:0007669"/>
    <property type="project" value="TreeGrafter"/>
</dbReference>
<dbReference type="InterPro" id="IPR000945">
    <property type="entry name" value="DBH-like"/>
</dbReference>
<proteinExistence type="predicted"/>
<feature type="non-terminal residue" evidence="2">
    <location>
        <position position="1"/>
    </location>
</feature>
<dbReference type="GO" id="GO:0005507">
    <property type="term" value="F:copper ion binding"/>
    <property type="evidence" value="ECO:0007669"/>
    <property type="project" value="TreeGrafter"/>
</dbReference>
<dbReference type="InterPro" id="IPR005018">
    <property type="entry name" value="DOMON_domain"/>
</dbReference>
<feature type="non-terminal residue" evidence="2">
    <location>
        <position position="93"/>
    </location>
</feature>
<dbReference type="PROSITE" id="PS50836">
    <property type="entry name" value="DOMON"/>
    <property type="match status" value="1"/>
</dbReference>
<name>A0A7K4S1G1_COLPI</name>
<dbReference type="EMBL" id="VYZG01000824">
    <property type="protein sequence ID" value="NWQ79007.1"/>
    <property type="molecule type" value="Genomic_DNA"/>
</dbReference>
<dbReference type="AlphaFoldDB" id="A0A7K4S1G1"/>
<sequence length="93" mass="10676">FFSIKGMVFFLFLPCFYFGQPAPLLLCFSIFLELSNMVYLCWDHDKHEMMTFELQVHTTGWVAFGRSPHRELSGSDIVIGGVFPHGSIYFSVS</sequence>
<gene>
    <name evidence="2" type="primary">Moxd2_0</name>
    <name evidence="2" type="ORF">COLPIC_R14122</name>
</gene>
<dbReference type="GO" id="GO:0042420">
    <property type="term" value="P:dopamine catabolic process"/>
    <property type="evidence" value="ECO:0007669"/>
    <property type="project" value="TreeGrafter"/>
</dbReference>
<evidence type="ECO:0000313" key="2">
    <source>
        <dbReference type="EMBL" id="NWQ79007.1"/>
    </source>
</evidence>
<dbReference type="GO" id="GO:0006589">
    <property type="term" value="P:octopamine biosynthetic process"/>
    <property type="evidence" value="ECO:0007669"/>
    <property type="project" value="TreeGrafter"/>
</dbReference>
<dbReference type="Pfam" id="PF03351">
    <property type="entry name" value="DOMON"/>
    <property type="match status" value="1"/>
</dbReference>
<dbReference type="PANTHER" id="PTHR10157">
    <property type="entry name" value="DOPAMINE BETA HYDROXYLASE RELATED"/>
    <property type="match status" value="1"/>
</dbReference>
<accession>A0A7K4S1G1</accession>
<evidence type="ECO:0000259" key="1">
    <source>
        <dbReference type="PROSITE" id="PS50836"/>
    </source>
</evidence>
<dbReference type="OrthoDB" id="10003276at2759"/>
<dbReference type="GO" id="GO:0030667">
    <property type="term" value="C:secretory granule membrane"/>
    <property type="evidence" value="ECO:0007669"/>
    <property type="project" value="TreeGrafter"/>
</dbReference>
<dbReference type="GO" id="GO:0042421">
    <property type="term" value="P:norepinephrine biosynthetic process"/>
    <property type="evidence" value="ECO:0007669"/>
    <property type="project" value="TreeGrafter"/>
</dbReference>
<comment type="caution">
    <text evidence="2">The sequence shown here is derived from an EMBL/GenBank/DDBJ whole genome shotgun (WGS) entry which is preliminary data.</text>
</comment>
<feature type="domain" description="DOMON" evidence="1">
    <location>
        <begin position="36"/>
        <end position="93"/>
    </location>
</feature>
<dbReference type="InterPro" id="IPR045266">
    <property type="entry name" value="DOH_DOMON"/>
</dbReference>
<reference evidence="2 3" key="1">
    <citation type="submission" date="2019-09" db="EMBL/GenBank/DDBJ databases">
        <title>Bird 10,000 Genomes (B10K) Project - Family phase.</title>
        <authorList>
            <person name="Zhang G."/>
        </authorList>
    </citation>
    <scope>NUCLEOTIDE SEQUENCE [LARGE SCALE GENOMIC DNA]</scope>
    <source>
        <strain evidence="2">B10K-DU-021-26</strain>
        <tissue evidence="2">Mixed tissue sample</tissue>
    </source>
</reference>
<dbReference type="PANTHER" id="PTHR10157:SF31">
    <property type="entry name" value="DBH-LIKE MONOOXYGENASE PROTEIN 2-RELATED"/>
    <property type="match status" value="1"/>
</dbReference>
<dbReference type="GO" id="GO:0004500">
    <property type="term" value="F:dopamine beta-monooxygenase activity"/>
    <property type="evidence" value="ECO:0007669"/>
    <property type="project" value="InterPro"/>
</dbReference>
<protein>
    <submittedName>
        <fullName evidence="2">MOXD2 protein</fullName>
    </submittedName>
</protein>
<dbReference type="Proteomes" id="UP000530263">
    <property type="component" value="Unassembled WGS sequence"/>
</dbReference>
<organism evidence="2 3">
    <name type="scientific">Columbina picui</name>
    <name type="common">Picui ground-dove</name>
    <dbReference type="NCBI Taxonomy" id="115618"/>
    <lineage>
        <taxon>Eukaryota</taxon>
        <taxon>Metazoa</taxon>
        <taxon>Chordata</taxon>
        <taxon>Craniata</taxon>
        <taxon>Vertebrata</taxon>
        <taxon>Euteleostomi</taxon>
        <taxon>Archelosauria</taxon>
        <taxon>Archosauria</taxon>
        <taxon>Dinosauria</taxon>
        <taxon>Saurischia</taxon>
        <taxon>Theropoda</taxon>
        <taxon>Coelurosauria</taxon>
        <taxon>Aves</taxon>
        <taxon>Neognathae</taxon>
        <taxon>Neoaves</taxon>
        <taxon>Columbimorphae</taxon>
        <taxon>Columbiformes</taxon>
        <taxon>Columbidae</taxon>
        <taxon>Columbina</taxon>
    </lineage>
</organism>
<dbReference type="CDD" id="cd09631">
    <property type="entry name" value="DOMON_DOH"/>
    <property type="match status" value="1"/>
</dbReference>
<evidence type="ECO:0000313" key="3">
    <source>
        <dbReference type="Proteomes" id="UP000530263"/>
    </source>
</evidence>